<protein>
    <submittedName>
        <fullName evidence="2">WxcM-like domain-containing protein</fullName>
    </submittedName>
</protein>
<dbReference type="InterPro" id="IPR014710">
    <property type="entry name" value="RmlC-like_jellyroll"/>
</dbReference>
<dbReference type="Proteomes" id="UP001500426">
    <property type="component" value="Unassembled WGS sequence"/>
</dbReference>
<evidence type="ECO:0000313" key="3">
    <source>
        <dbReference type="Proteomes" id="UP001500426"/>
    </source>
</evidence>
<dbReference type="EMBL" id="BAABCS010000019">
    <property type="protein sequence ID" value="GAA4053984.1"/>
    <property type="molecule type" value="Genomic_DNA"/>
</dbReference>
<sequence>MKPKLIFGGCHKDERGIVKFNNDFNMSVIKRMYTIENNTSNSIRGWQGHKIEQRWFIAIVGSFQIDVKPILAFENQDYSQEILSFKLLSNSLDVLHIPAGFVTCIHTLEKKAQLLAFSDFELGAVKDEWKYML</sequence>
<organism evidence="2 3">
    <name type="scientific">Flavobacterium chungnamense</name>
    <dbReference type="NCBI Taxonomy" id="706182"/>
    <lineage>
        <taxon>Bacteria</taxon>
        <taxon>Pseudomonadati</taxon>
        <taxon>Bacteroidota</taxon>
        <taxon>Flavobacteriia</taxon>
        <taxon>Flavobacteriales</taxon>
        <taxon>Flavobacteriaceae</taxon>
        <taxon>Flavobacterium</taxon>
    </lineage>
</organism>
<comment type="caution">
    <text evidence="2">The sequence shown here is derived from an EMBL/GenBank/DDBJ whole genome shotgun (WGS) entry which is preliminary data.</text>
</comment>
<dbReference type="Pfam" id="PF05523">
    <property type="entry name" value="FdtA"/>
    <property type="match status" value="1"/>
</dbReference>
<evidence type="ECO:0000259" key="1">
    <source>
        <dbReference type="Pfam" id="PF05523"/>
    </source>
</evidence>
<feature type="domain" description="Sugar 3,4-ketoisomerase QdtA cupin" evidence="1">
    <location>
        <begin position="13"/>
        <end position="119"/>
    </location>
</feature>
<dbReference type="Gene3D" id="2.60.120.10">
    <property type="entry name" value="Jelly Rolls"/>
    <property type="match status" value="1"/>
</dbReference>
<evidence type="ECO:0000313" key="2">
    <source>
        <dbReference type="EMBL" id="GAA4053984.1"/>
    </source>
</evidence>
<dbReference type="RefSeq" id="WP_345094242.1">
    <property type="nucleotide sequence ID" value="NZ_BAABCS010000019.1"/>
</dbReference>
<name>A0ABP7UW15_9FLAO</name>
<dbReference type="InterPro" id="IPR011051">
    <property type="entry name" value="RmlC_Cupin_sf"/>
</dbReference>
<reference evidence="3" key="1">
    <citation type="journal article" date="2019" name="Int. J. Syst. Evol. Microbiol.">
        <title>The Global Catalogue of Microorganisms (GCM) 10K type strain sequencing project: providing services to taxonomists for standard genome sequencing and annotation.</title>
        <authorList>
            <consortium name="The Broad Institute Genomics Platform"/>
            <consortium name="The Broad Institute Genome Sequencing Center for Infectious Disease"/>
            <person name="Wu L."/>
            <person name="Ma J."/>
        </authorList>
    </citation>
    <scope>NUCLEOTIDE SEQUENCE [LARGE SCALE GENOMIC DNA]</scope>
    <source>
        <strain evidence="3">JCM 17068</strain>
    </source>
</reference>
<dbReference type="SUPFAM" id="SSF51182">
    <property type="entry name" value="RmlC-like cupins"/>
    <property type="match status" value="1"/>
</dbReference>
<proteinExistence type="predicted"/>
<dbReference type="InterPro" id="IPR008894">
    <property type="entry name" value="QdtA_cupin_dom"/>
</dbReference>
<keyword evidence="3" id="KW-1185">Reference proteome</keyword>
<gene>
    <name evidence="2" type="ORF">GCM10022388_20540</name>
</gene>
<accession>A0ABP7UW15</accession>